<evidence type="ECO:0000313" key="2">
    <source>
        <dbReference type="EMBL" id="CAA3028818.1"/>
    </source>
</evidence>
<protein>
    <submittedName>
        <fullName evidence="2">Uncharacterized protein</fullName>
    </submittedName>
</protein>
<dbReference type="Gramene" id="OE9A060806T1">
    <property type="protein sequence ID" value="OE9A060806C1"/>
    <property type="gene ID" value="OE9A060806"/>
</dbReference>
<organism evidence="2 3">
    <name type="scientific">Olea europaea subsp. europaea</name>
    <dbReference type="NCBI Taxonomy" id="158383"/>
    <lineage>
        <taxon>Eukaryota</taxon>
        <taxon>Viridiplantae</taxon>
        <taxon>Streptophyta</taxon>
        <taxon>Embryophyta</taxon>
        <taxon>Tracheophyta</taxon>
        <taxon>Spermatophyta</taxon>
        <taxon>Magnoliopsida</taxon>
        <taxon>eudicotyledons</taxon>
        <taxon>Gunneridae</taxon>
        <taxon>Pentapetalae</taxon>
        <taxon>asterids</taxon>
        <taxon>lamiids</taxon>
        <taxon>Lamiales</taxon>
        <taxon>Oleaceae</taxon>
        <taxon>Oleeae</taxon>
        <taxon>Olea</taxon>
    </lineage>
</organism>
<dbReference type="AlphaFoldDB" id="A0A8S0V6J2"/>
<reference evidence="2 3" key="1">
    <citation type="submission" date="2019-12" db="EMBL/GenBank/DDBJ databases">
        <authorList>
            <person name="Alioto T."/>
            <person name="Alioto T."/>
            <person name="Gomez Garrido J."/>
        </authorList>
    </citation>
    <scope>NUCLEOTIDE SEQUENCE [LARGE SCALE GENOMIC DNA]</scope>
</reference>
<comment type="caution">
    <text evidence="2">The sequence shown here is derived from an EMBL/GenBank/DDBJ whole genome shotgun (WGS) entry which is preliminary data.</text>
</comment>
<gene>
    <name evidence="2" type="ORF">OLEA9_A060806</name>
</gene>
<proteinExistence type="predicted"/>
<dbReference type="EMBL" id="CACTIH010009271">
    <property type="protein sequence ID" value="CAA3028818.1"/>
    <property type="molecule type" value="Genomic_DNA"/>
</dbReference>
<evidence type="ECO:0000313" key="3">
    <source>
        <dbReference type="Proteomes" id="UP000594638"/>
    </source>
</evidence>
<sequence>MEGTRGKGQLSLGMRKKHRMQFMPTPTVAKGSPTRILESGLAATLVDELHHIDE</sequence>
<keyword evidence="3" id="KW-1185">Reference proteome</keyword>
<evidence type="ECO:0000256" key="1">
    <source>
        <dbReference type="SAM" id="MobiDB-lite"/>
    </source>
</evidence>
<dbReference type="Proteomes" id="UP000594638">
    <property type="component" value="Unassembled WGS sequence"/>
</dbReference>
<accession>A0A8S0V6J2</accession>
<feature type="non-terminal residue" evidence="2">
    <location>
        <position position="54"/>
    </location>
</feature>
<name>A0A8S0V6J2_OLEEU</name>
<feature type="region of interest" description="Disordered" evidence="1">
    <location>
        <begin position="1"/>
        <end position="31"/>
    </location>
</feature>